<evidence type="ECO:0000259" key="14">
    <source>
        <dbReference type="PROSITE" id="PS50227"/>
    </source>
</evidence>
<dbReference type="Gene3D" id="4.10.1240.10">
    <property type="entry name" value="GPCR, family 2, extracellular hormone receptor domain"/>
    <property type="match status" value="1"/>
</dbReference>
<dbReference type="Pfam" id="PF02793">
    <property type="entry name" value="HRM"/>
    <property type="match status" value="1"/>
</dbReference>
<dbReference type="PANTHER" id="PTHR45620:SF1">
    <property type="entry name" value="G-PROTEIN COUPLED RECEPTORS FAMILY 2 PROFILE 2 DOMAIN-CONTAINING PROTEIN"/>
    <property type="match status" value="1"/>
</dbReference>
<comment type="subcellular location">
    <subcellularLocation>
        <location evidence="1">Cell membrane</location>
        <topology evidence="1">Multi-pass membrane protein</topology>
    </subcellularLocation>
</comment>
<keyword evidence="3" id="KW-1003">Cell membrane</keyword>
<evidence type="ECO:0000256" key="12">
    <source>
        <dbReference type="SAM" id="Phobius"/>
    </source>
</evidence>
<evidence type="ECO:0000256" key="8">
    <source>
        <dbReference type="ARBA" id="ARBA00023170"/>
    </source>
</evidence>
<accession>A0A210PZ56</accession>
<evidence type="ECO:0000259" key="15">
    <source>
        <dbReference type="PROSITE" id="PS50261"/>
    </source>
</evidence>
<keyword evidence="17" id="KW-1185">Reference proteome</keyword>
<dbReference type="Proteomes" id="UP000242188">
    <property type="component" value="Unassembled WGS sequence"/>
</dbReference>
<dbReference type="InterPro" id="IPR017983">
    <property type="entry name" value="GPCR_2_secretin-like_CS"/>
</dbReference>
<proteinExistence type="inferred from homology"/>
<evidence type="ECO:0000256" key="7">
    <source>
        <dbReference type="ARBA" id="ARBA00023136"/>
    </source>
</evidence>
<comment type="caution">
    <text evidence="16">The sequence shown here is derived from an EMBL/GenBank/DDBJ whole genome shotgun (WGS) entry which is preliminary data.</text>
</comment>
<feature type="domain" description="G-protein coupled receptors family 2 profile 2" evidence="15">
    <location>
        <begin position="160"/>
        <end position="419"/>
    </location>
</feature>
<keyword evidence="7 12" id="KW-0472">Membrane</keyword>
<keyword evidence="8 16" id="KW-0675">Receptor</keyword>
<feature type="domain" description="G-protein coupled receptors family 2 profile 1" evidence="14">
    <location>
        <begin position="57"/>
        <end position="140"/>
    </location>
</feature>
<evidence type="ECO:0000256" key="3">
    <source>
        <dbReference type="ARBA" id="ARBA00022475"/>
    </source>
</evidence>
<dbReference type="GO" id="GO:0017046">
    <property type="term" value="F:peptide hormone binding"/>
    <property type="evidence" value="ECO:0007669"/>
    <property type="project" value="TreeGrafter"/>
</dbReference>
<evidence type="ECO:0000256" key="2">
    <source>
        <dbReference type="ARBA" id="ARBA00005314"/>
    </source>
</evidence>
<dbReference type="GO" id="GO:0008528">
    <property type="term" value="F:G protein-coupled peptide receptor activity"/>
    <property type="evidence" value="ECO:0007669"/>
    <property type="project" value="TreeGrafter"/>
</dbReference>
<evidence type="ECO:0000256" key="6">
    <source>
        <dbReference type="ARBA" id="ARBA00023040"/>
    </source>
</evidence>
<keyword evidence="9" id="KW-0325">Glycoprotein</keyword>
<evidence type="ECO:0000256" key="13">
    <source>
        <dbReference type="SAM" id="SignalP"/>
    </source>
</evidence>
<protein>
    <submittedName>
        <fullName evidence="16">Parathyroid hormone/parathyroid hormone-related peptide receptor</fullName>
    </submittedName>
</protein>
<evidence type="ECO:0000256" key="11">
    <source>
        <dbReference type="SAM" id="MobiDB-lite"/>
    </source>
</evidence>
<dbReference type="InterPro" id="IPR000832">
    <property type="entry name" value="GPCR_2_secretin-like"/>
</dbReference>
<feature type="compositionally biased region" description="Basic and acidic residues" evidence="11">
    <location>
        <begin position="466"/>
        <end position="475"/>
    </location>
</feature>
<dbReference type="SUPFAM" id="SSF111418">
    <property type="entry name" value="Hormone receptor domain"/>
    <property type="match status" value="1"/>
</dbReference>
<feature type="signal peptide" evidence="13">
    <location>
        <begin position="1"/>
        <end position="27"/>
    </location>
</feature>
<dbReference type="PROSITE" id="PS50261">
    <property type="entry name" value="G_PROTEIN_RECEP_F2_4"/>
    <property type="match status" value="1"/>
</dbReference>
<dbReference type="PROSITE" id="PS50227">
    <property type="entry name" value="G_PROTEIN_RECEP_F2_3"/>
    <property type="match status" value="1"/>
</dbReference>
<dbReference type="InterPro" id="IPR001879">
    <property type="entry name" value="GPCR_2_extracellular_dom"/>
</dbReference>
<feature type="transmembrane region" description="Helical" evidence="12">
    <location>
        <begin position="166"/>
        <end position="185"/>
    </location>
</feature>
<name>A0A210PZ56_MIZYE</name>
<evidence type="ECO:0000256" key="4">
    <source>
        <dbReference type="ARBA" id="ARBA00022692"/>
    </source>
</evidence>
<dbReference type="SUPFAM" id="SSF81321">
    <property type="entry name" value="Family A G protein-coupled receptor-like"/>
    <property type="match status" value="1"/>
</dbReference>
<organism evidence="16 17">
    <name type="scientific">Mizuhopecten yessoensis</name>
    <name type="common">Japanese scallop</name>
    <name type="synonym">Patinopecten yessoensis</name>
    <dbReference type="NCBI Taxonomy" id="6573"/>
    <lineage>
        <taxon>Eukaryota</taxon>
        <taxon>Metazoa</taxon>
        <taxon>Spiralia</taxon>
        <taxon>Lophotrochozoa</taxon>
        <taxon>Mollusca</taxon>
        <taxon>Bivalvia</taxon>
        <taxon>Autobranchia</taxon>
        <taxon>Pteriomorphia</taxon>
        <taxon>Pectinida</taxon>
        <taxon>Pectinoidea</taxon>
        <taxon>Pectinidae</taxon>
        <taxon>Mizuhopecten</taxon>
    </lineage>
</organism>
<gene>
    <name evidence="16" type="ORF">KP79_PYT19190</name>
</gene>
<dbReference type="GO" id="GO:0007166">
    <property type="term" value="P:cell surface receptor signaling pathway"/>
    <property type="evidence" value="ECO:0007669"/>
    <property type="project" value="InterPro"/>
</dbReference>
<feature type="compositionally biased region" description="Polar residues" evidence="11">
    <location>
        <begin position="476"/>
        <end position="488"/>
    </location>
</feature>
<dbReference type="GO" id="GO:0007188">
    <property type="term" value="P:adenylate cyclase-modulating G protein-coupled receptor signaling pathway"/>
    <property type="evidence" value="ECO:0007669"/>
    <property type="project" value="TreeGrafter"/>
</dbReference>
<reference evidence="16 17" key="1">
    <citation type="journal article" date="2017" name="Nat. Ecol. Evol.">
        <title>Scallop genome provides insights into evolution of bilaterian karyotype and development.</title>
        <authorList>
            <person name="Wang S."/>
            <person name="Zhang J."/>
            <person name="Jiao W."/>
            <person name="Li J."/>
            <person name="Xun X."/>
            <person name="Sun Y."/>
            <person name="Guo X."/>
            <person name="Huan P."/>
            <person name="Dong B."/>
            <person name="Zhang L."/>
            <person name="Hu X."/>
            <person name="Sun X."/>
            <person name="Wang J."/>
            <person name="Zhao C."/>
            <person name="Wang Y."/>
            <person name="Wang D."/>
            <person name="Huang X."/>
            <person name="Wang R."/>
            <person name="Lv J."/>
            <person name="Li Y."/>
            <person name="Zhang Z."/>
            <person name="Liu B."/>
            <person name="Lu W."/>
            <person name="Hui Y."/>
            <person name="Liang J."/>
            <person name="Zhou Z."/>
            <person name="Hou R."/>
            <person name="Li X."/>
            <person name="Liu Y."/>
            <person name="Li H."/>
            <person name="Ning X."/>
            <person name="Lin Y."/>
            <person name="Zhao L."/>
            <person name="Xing Q."/>
            <person name="Dou J."/>
            <person name="Li Y."/>
            <person name="Mao J."/>
            <person name="Guo H."/>
            <person name="Dou H."/>
            <person name="Li T."/>
            <person name="Mu C."/>
            <person name="Jiang W."/>
            <person name="Fu Q."/>
            <person name="Fu X."/>
            <person name="Miao Y."/>
            <person name="Liu J."/>
            <person name="Yu Q."/>
            <person name="Li R."/>
            <person name="Liao H."/>
            <person name="Li X."/>
            <person name="Kong Y."/>
            <person name="Jiang Z."/>
            <person name="Chourrout D."/>
            <person name="Li R."/>
            <person name="Bao Z."/>
        </authorList>
    </citation>
    <scope>NUCLEOTIDE SEQUENCE [LARGE SCALE GENOMIC DNA]</scope>
    <source>
        <strain evidence="16 17">PY_sf001</strain>
    </source>
</reference>
<keyword evidence="4 12" id="KW-0812">Transmembrane</keyword>
<keyword evidence="6" id="KW-0297">G-protein coupled receptor</keyword>
<evidence type="ECO:0000313" key="17">
    <source>
        <dbReference type="Proteomes" id="UP000242188"/>
    </source>
</evidence>
<dbReference type="PROSITE" id="PS00650">
    <property type="entry name" value="G_PROTEIN_RECEP_F2_2"/>
    <property type="match status" value="1"/>
</dbReference>
<feature type="chain" id="PRO_5012035586" evidence="13">
    <location>
        <begin position="28"/>
        <end position="535"/>
    </location>
</feature>
<dbReference type="PANTHER" id="PTHR45620">
    <property type="entry name" value="PDF RECEPTOR-LIKE PROTEIN-RELATED"/>
    <property type="match status" value="1"/>
</dbReference>
<dbReference type="SMART" id="SM00008">
    <property type="entry name" value="HormR"/>
    <property type="match status" value="1"/>
</dbReference>
<dbReference type="Gene3D" id="1.20.1070.10">
    <property type="entry name" value="Rhodopsin 7-helix transmembrane proteins"/>
    <property type="match status" value="1"/>
</dbReference>
<dbReference type="Pfam" id="PF00002">
    <property type="entry name" value="7tm_2"/>
    <property type="match status" value="1"/>
</dbReference>
<sequence length="535" mass="61505">MAYFRFDWILLRVWTLCLLVLVSTVSSWTTCSKSKKVYIVNANEYQQKQGTRKAAINCFQLMLTETVPTDDVYCNRTFGGGICWPYARANSTLNVDCPDYIHGFNPRGKAQRFCTIDGTWAMHPTRNKTLTNYDGCTDYTKEEAKRVPVSTYTRSHAYTIKVLYEVGYAISLASLTLAVFLMLVFRKLHCDRNTIHVNLFVSFILKAIVCLVKDLQFIPQGYSAIEDNEIQFFSIGPTWPCKVVYTIFHYLTTANYMWILVEGLYLHILIFFAMSNLKKFFRFYIVFGWVAPFPFVLWWVIIRLRYSDSLCWSTDEHGYLWIIRGPIVVSISINFLLFLNIIRVLFTKLTATNRADPNRYRKLARSTLVLIPLFGVYYIGFAAVPDCIGDYAYVVLLYIEIFCSSFQGFIVAVLFCFMNNEVRSEIAKVWKRHMLRRHSTISFRSNRTISTGSSMFFQRGSPTSTRHHDTIRDMDSSISPQQTTSSLLPASPEVKNGDIYTVDTNNEITITVNGTPVNGGLSNSEENLTETSRML</sequence>
<feature type="transmembrane region" description="Helical" evidence="12">
    <location>
        <begin position="367"/>
        <end position="385"/>
    </location>
</feature>
<evidence type="ECO:0000256" key="10">
    <source>
        <dbReference type="ARBA" id="ARBA00023224"/>
    </source>
</evidence>
<dbReference type="InterPro" id="IPR036445">
    <property type="entry name" value="GPCR_2_extracell_dom_sf"/>
</dbReference>
<keyword evidence="10" id="KW-0807">Transducer</keyword>
<dbReference type="PRINTS" id="PR00249">
    <property type="entry name" value="GPCRSECRETIN"/>
</dbReference>
<evidence type="ECO:0000256" key="1">
    <source>
        <dbReference type="ARBA" id="ARBA00004651"/>
    </source>
</evidence>
<evidence type="ECO:0000256" key="5">
    <source>
        <dbReference type="ARBA" id="ARBA00022989"/>
    </source>
</evidence>
<dbReference type="InterPro" id="IPR050332">
    <property type="entry name" value="GPCR_2"/>
</dbReference>
<keyword evidence="13" id="KW-0732">Signal</keyword>
<evidence type="ECO:0000256" key="9">
    <source>
        <dbReference type="ARBA" id="ARBA00023180"/>
    </source>
</evidence>
<dbReference type="InterPro" id="IPR017981">
    <property type="entry name" value="GPCR_2-like_7TM"/>
</dbReference>
<evidence type="ECO:0000313" key="16">
    <source>
        <dbReference type="EMBL" id="OWF41764.1"/>
    </source>
</evidence>
<comment type="similarity">
    <text evidence="2">Belongs to the G-protein coupled receptor 2 family.</text>
</comment>
<dbReference type="EMBL" id="NEDP02005357">
    <property type="protein sequence ID" value="OWF41764.1"/>
    <property type="molecule type" value="Genomic_DNA"/>
</dbReference>
<dbReference type="GO" id="GO:0005886">
    <property type="term" value="C:plasma membrane"/>
    <property type="evidence" value="ECO:0007669"/>
    <property type="project" value="UniProtKB-SubCell"/>
</dbReference>
<keyword evidence="5 12" id="KW-1133">Transmembrane helix</keyword>
<feature type="region of interest" description="Disordered" evidence="11">
    <location>
        <begin position="459"/>
        <end position="490"/>
    </location>
</feature>
<feature type="transmembrane region" description="Helical" evidence="12">
    <location>
        <begin position="256"/>
        <end position="274"/>
    </location>
</feature>
<dbReference type="AlphaFoldDB" id="A0A210PZ56"/>
<dbReference type="OrthoDB" id="6022368at2759"/>
<feature type="transmembrane region" description="Helical" evidence="12">
    <location>
        <begin position="391"/>
        <end position="418"/>
    </location>
</feature>
<feature type="transmembrane region" description="Helical" evidence="12">
    <location>
        <begin position="281"/>
        <end position="301"/>
    </location>
</feature>
<feature type="transmembrane region" description="Helical" evidence="12">
    <location>
        <begin position="321"/>
        <end position="346"/>
    </location>
</feature>